<sequence>MSSLFTGLQDREDADAALLHLACVVALGGLLTLAWRSCHARHQHRRTSRSARPPAPVDRWEGEGGRPLPPEHEASSAATAKPA</sequence>
<reference evidence="3 4" key="1">
    <citation type="submission" date="2023-07" db="EMBL/GenBank/DDBJ databases">
        <title>Sorghum-associated microbial communities from plants grown in Nebraska, USA.</title>
        <authorList>
            <person name="Schachtman D."/>
        </authorList>
    </citation>
    <scope>NUCLEOTIDE SEQUENCE [LARGE SCALE GENOMIC DNA]</scope>
    <source>
        <strain evidence="3 4">BE310</strain>
    </source>
</reference>
<evidence type="ECO:0000256" key="1">
    <source>
        <dbReference type="SAM" id="MobiDB-lite"/>
    </source>
</evidence>
<protein>
    <submittedName>
        <fullName evidence="3">Uncharacterized protein</fullName>
    </submittedName>
</protein>
<accession>A0ABU1ZCW5</accession>
<dbReference type="RefSeq" id="WP_157275409.1">
    <property type="nucleotide sequence ID" value="NZ_JAVDXQ010000004.1"/>
</dbReference>
<keyword evidence="2" id="KW-0812">Transmembrane</keyword>
<name>A0ABU1ZCW5_9BURK</name>
<keyword evidence="2" id="KW-1133">Transmembrane helix</keyword>
<evidence type="ECO:0000313" key="3">
    <source>
        <dbReference type="EMBL" id="MDR7297825.1"/>
    </source>
</evidence>
<evidence type="ECO:0000256" key="2">
    <source>
        <dbReference type="SAM" id="Phobius"/>
    </source>
</evidence>
<feature type="region of interest" description="Disordered" evidence="1">
    <location>
        <begin position="42"/>
        <end position="83"/>
    </location>
</feature>
<dbReference type="Proteomes" id="UP001180536">
    <property type="component" value="Unassembled WGS sequence"/>
</dbReference>
<proteinExistence type="predicted"/>
<comment type="caution">
    <text evidence="3">The sequence shown here is derived from an EMBL/GenBank/DDBJ whole genome shotgun (WGS) entry which is preliminary data.</text>
</comment>
<feature type="transmembrane region" description="Helical" evidence="2">
    <location>
        <begin position="16"/>
        <end position="35"/>
    </location>
</feature>
<gene>
    <name evidence="3" type="ORF">J2X16_003174</name>
</gene>
<evidence type="ECO:0000313" key="4">
    <source>
        <dbReference type="Proteomes" id="UP001180536"/>
    </source>
</evidence>
<dbReference type="EMBL" id="JAVDXQ010000004">
    <property type="protein sequence ID" value="MDR7297825.1"/>
    <property type="molecule type" value="Genomic_DNA"/>
</dbReference>
<feature type="compositionally biased region" description="Basic and acidic residues" evidence="1">
    <location>
        <begin position="58"/>
        <end position="74"/>
    </location>
</feature>
<organism evidence="3 4">
    <name type="scientific">Pelomonas aquatica</name>
    <dbReference type="NCBI Taxonomy" id="431058"/>
    <lineage>
        <taxon>Bacteria</taxon>
        <taxon>Pseudomonadati</taxon>
        <taxon>Pseudomonadota</taxon>
        <taxon>Betaproteobacteria</taxon>
        <taxon>Burkholderiales</taxon>
        <taxon>Sphaerotilaceae</taxon>
        <taxon>Roseateles</taxon>
    </lineage>
</organism>
<keyword evidence="2" id="KW-0472">Membrane</keyword>
<keyword evidence="4" id="KW-1185">Reference proteome</keyword>